<proteinExistence type="predicted"/>
<evidence type="ECO:0000313" key="3">
    <source>
        <dbReference type="EnsemblPlants" id="Ma02_p18030.1"/>
    </source>
</evidence>
<dbReference type="AlphaFoldDB" id="A0A804I419"/>
<dbReference type="Gene3D" id="6.10.140.1230">
    <property type="match status" value="1"/>
</dbReference>
<name>A0A804I419_MUSAM</name>
<dbReference type="GO" id="GO:0000815">
    <property type="term" value="C:ESCRT III complex"/>
    <property type="evidence" value="ECO:0000318"/>
    <property type="project" value="GO_Central"/>
</dbReference>
<evidence type="ECO:0000256" key="1">
    <source>
        <dbReference type="SAM" id="Coils"/>
    </source>
</evidence>
<keyword evidence="1" id="KW-0175">Coiled coil</keyword>
<evidence type="ECO:0000313" key="2">
    <source>
        <dbReference type="EMBL" id="CAG1862393.1"/>
    </source>
</evidence>
<dbReference type="GO" id="GO:0015031">
    <property type="term" value="P:protein transport"/>
    <property type="evidence" value="ECO:0000318"/>
    <property type="project" value="GO_Central"/>
</dbReference>
<dbReference type="GO" id="GO:0032509">
    <property type="term" value="P:endosome transport via multivesicular body sorting pathway"/>
    <property type="evidence" value="ECO:0000318"/>
    <property type="project" value="GO_Central"/>
</dbReference>
<keyword evidence="4" id="KW-1185">Reference proteome</keyword>
<dbReference type="Proteomes" id="UP000012960">
    <property type="component" value="Unplaced"/>
</dbReference>
<dbReference type="Gramene" id="Ma02_t18030.1">
    <property type="protein sequence ID" value="Ma02_p18030.1"/>
    <property type="gene ID" value="Ma02_g18030"/>
</dbReference>
<dbReference type="InParanoid" id="A0A804I419"/>
<dbReference type="GO" id="GO:0005771">
    <property type="term" value="C:multivesicular body"/>
    <property type="evidence" value="ECO:0000318"/>
    <property type="project" value="GO_Central"/>
</dbReference>
<dbReference type="GO" id="GO:0045324">
    <property type="term" value="P:late endosome to vacuole transport"/>
    <property type="evidence" value="ECO:0000318"/>
    <property type="project" value="GO_Central"/>
</dbReference>
<dbReference type="EnsemblPlants" id="Ma02_t18030.1">
    <property type="protein sequence ID" value="Ma02_p18030.1"/>
    <property type="gene ID" value="Ma02_g18030"/>
</dbReference>
<organism evidence="3 4">
    <name type="scientific">Musa acuminata subsp. malaccensis</name>
    <name type="common">Wild banana</name>
    <name type="synonym">Musa malaccensis</name>
    <dbReference type="NCBI Taxonomy" id="214687"/>
    <lineage>
        <taxon>Eukaryota</taxon>
        <taxon>Viridiplantae</taxon>
        <taxon>Streptophyta</taxon>
        <taxon>Embryophyta</taxon>
        <taxon>Tracheophyta</taxon>
        <taxon>Spermatophyta</taxon>
        <taxon>Magnoliopsida</taxon>
        <taxon>Liliopsida</taxon>
        <taxon>Zingiberales</taxon>
        <taxon>Musaceae</taxon>
        <taxon>Musa</taxon>
    </lineage>
</organism>
<reference evidence="2" key="1">
    <citation type="submission" date="2021-03" db="EMBL/GenBank/DDBJ databases">
        <authorList>
            <consortium name="Genoscope - CEA"/>
            <person name="William W."/>
        </authorList>
    </citation>
    <scope>NUCLEOTIDE SEQUENCE</scope>
    <source>
        <strain evidence="2">Doubled-haploid Pahang</strain>
    </source>
</reference>
<feature type="coiled-coil region" evidence="1">
    <location>
        <begin position="26"/>
        <end position="57"/>
    </location>
</feature>
<accession>A0A804I419</accession>
<evidence type="ECO:0000313" key="4">
    <source>
        <dbReference type="Proteomes" id="UP000012960"/>
    </source>
</evidence>
<protein>
    <submittedName>
        <fullName evidence="2">(wild Malaysian banana) hypothetical protein</fullName>
    </submittedName>
</protein>
<sequence length="134" mass="15594">MSFIFRKEKTPAELLLGNKRMFDRSIRDIERKKQGLQAEEEKLIAEMEKKVVAKEKRRGEVKQGGKIVSSCKSHDKTSYQNKHQITKFYALNHSSKVYLLEFSLLEHTTRIRLLAAFNEISVAEVMPKSLHMLT</sequence>
<gene>
    <name evidence="2" type="ORF">GSMUA_72870.1</name>
</gene>
<reference evidence="3" key="2">
    <citation type="submission" date="2021-05" db="UniProtKB">
        <authorList>
            <consortium name="EnsemblPlants"/>
        </authorList>
    </citation>
    <scope>IDENTIFICATION</scope>
    <source>
        <strain evidence="3">subsp. malaccensis</strain>
    </source>
</reference>
<dbReference type="EMBL" id="HG996467">
    <property type="protein sequence ID" value="CAG1862393.1"/>
    <property type="molecule type" value="Genomic_DNA"/>
</dbReference>